<dbReference type="Pfam" id="PF03060">
    <property type="entry name" value="NMO"/>
    <property type="match status" value="1"/>
</dbReference>
<keyword evidence="5" id="KW-1185">Reference proteome</keyword>
<accession>A0A5K7YU77</accession>
<dbReference type="Proteomes" id="UP000427906">
    <property type="component" value="Chromosome"/>
</dbReference>
<name>A0A5K7YU77_9BACT</name>
<keyword evidence="1" id="KW-0285">Flavoprotein</keyword>
<dbReference type="PANTHER" id="PTHR32332">
    <property type="entry name" value="2-NITROPROPANE DIOXYGENASE"/>
    <property type="match status" value="1"/>
</dbReference>
<protein>
    <submittedName>
        <fullName evidence="4">2-nitropropane dioxygenase</fullName>
    </submittedName>
</protein>
<gene>
    <name evidence="4" type="ORF">DSCA_21670</name>
</gene>
<dbReference type="CDD" id="cd04730">
    <property type="entry name" value="NPD_like"/>
    <property type="match status" value="1"/>
</dbReference>
<dbReference type="InterPro" id="IPR013785">
    <property type="entry name" value="Aldolase_TIM"/>
</dbReference>
<dbReference type="InterPro" id="IPR004136">
    <property type="entry name" value="NMO"/>
</dbReference>
<dbReference type="PANTHER" id="PTHR32332:SF18">
    <property type="entry name" value="2-NITROPROPANE DIOXYGENASE"/>
    <property type="match status" value="1"/>
</dbReference>
<dbReference type="AlphaFoldDB" id="A0A5K7YU77"/>
<keyword evidence="2" id="KW-0288">FMN</keyword>
<organism evidence="4 5">
    <name type="scientific">Desulfosarcina alkanivorans</name>
    <dbReference type="NCBI Taxonomy" id="571177"/>
    <lineage>
        <taxon>Bacteria</taxon>
        <taxon>Pseudomonadati</taxon>
        <taxon>Thermodesulfobacteriota</taxon>
        <taxon>Desulfobacteria</taxon>
        <taxon>Desulfobacterales</taxon>
        <taxon>Desulfosarcinaceae</taxon>
        <taxon>Desulfosarcina</taxon>
    </lineage>
</organism>
<keyword evidence="4" id="KW-0223">Dioxygenase</keyword>
<dbReference type="GO" id="GO:0051213">
    <property type="term" value="F:dioxygenase activity"/>
    <property type="evidence" value="ECO:0007669"/>
    <property type="project" value="UniProtKB-KW"/>
</dbReference>
<dbReference type="Gene3D" id="3.20.20.70">
    <property type="entry name" value="Aldolase class I"/>
    <property type="match status" value="1"/>
</dbReference>
<reference evidence="4 5" key="1">
    <citation type="submission" date="2019-11" db="EMBL/GenBank/DDBJ databases">
        <title>Comparative genomics of hydrocarbon-degrading Desulfosarcina strains.</title>
        <authorList>
            <person name="Watanabe M."/>
            <person name="Kojima H."/>
            <person name="Fukui M."/>
        </authorList>
    </citation>
    <scope>NUCLEOTIDE SEQUENCE [LARGE SCALE GENOMIC DNA]</scope>
    <source>
        <strain evidence="4 5">PL12</strain>
    </source>
</reference>
<dbReference type="EMBL" id="AP021874">
    <property type="protein sequence ID" value="BBO68237.1"/>
    <property type="molecule type" value="Genomic_DNA"/>
</dbReference>
<sequence length="389" mass="41900">MSRAIVPDKDTAFQNDLYLSNYFKRPGTVQQMKMPELKIGHLISRLPIIQGGMGVGISMSGLASAVANAGGIGVIAGAMAGITEKDVSTNGLEANCRALSREIRKAREKTRGIVGVNIMVALTHFADLVKTAIAEKIDIIFAGAGLPLDLPGFLKKGDRTRLVPIVSSGRAAALICKRWFQRYGYLPDAFVVEGPKAGGHLGFKAEQLDDPAFSLETLVADVVAEMKKVEAEHGIRIPVIAAGGVYDGDDIRRFLQIGASGVQMGTRFVATHECDADPIFKQSYVDARKEDLMVIKSPVGLPGRALKNQFLVDVAAGVRRPFRCPYHCIKTCDPEKSPYCIGMALASARRGKLKNGFAFAGANAFRVDEIVSVKELMRSLETGYDRATG</sequence>
<evidence type="ECO:0000256" key="2">
    <source>
        <dbReference type="ARBA" id="ARBA00022643"/>
    </source>
</evidence>
<evidence type="ECO:0000313" key="4">
    <source>
        <dbReference type="EMBL" id="BBO68237.1"/>
    </source>
</evidence>
<evidence type="ECO:0000256" key="3">
    <source>
        <dbReference type="ARBA" id="ARBA00023002"/>
    </source>
</evidence>
<keyword evidence="3" id="KW-0560">Oxidoreductase</keyword>
<evidence type="ECO:0000256" key="1">
    <source>
        <dbReference type="ARBA" id="ARBA00022630"/>
    </source>
</evidence>
<dbReference type="KEGG" id="dalk:DSCA_21670"/>
<evidence type="ECO:0000313" key="5">
    <source>
        <dbReference type="Proteomes" id="UP000427906"/>
    </source>
</evidence>
<dbReference type="SUPFAM" id="SSF51412">
    <property type="entry name" value="Inosine monophosphate dehydrogenase (IMPDH)"/>
    <property type="match status" value="1"/>
</dbReference>
<proteinExistence type="predicted"/>
<dbReference type="GO" id="GO:0018580">
    <property type="term" value="F:nitronate monooxygenase activity"/>
    <property type="evidence" value="ECO:0007669"/>
    <property type="project" value="InterPro"/>
</dbReference>